<dbReference type="GO" id="GO:0003677">
    <property type="term" value="F:DNA binding"/>
    <property type="evidence" value="ECO:0007669"/>
    <property type="project" value="UniProtKB-KW"/>
</dbReference>
<keyword evidence="6" id="KW-1185">Reference proteome</keyword>
<dbReference type="SMART" id="SM00345">
    <property type="entry name" value="HTH_GNTR"/>
    <property type="match status" value="1"/>
</dbReference>
<dbReference type="PRINTS" id="PR00035">
    <property type="entry name" value="HTHGNTR"/>
</dbReference>
<dbReference type="SUPFAM" id="SSF48008">
    <property type="entry name" value="GntR ligand-binding domain-like"/>
    <property type="match status" value="1"/>
</dbReference>
<evidence type="ECO:0000256" key="2">
    <source>
        <dbReference type="ARBA" id="ARBA00023125"/>
    </source>
</evidence>
<dbReference type="Gene3D" id="1.20.120.530">
    <property type="entry name" value="GntR ligand-binding domain-like"/>
    <property type="match status" value="1"/>
</dbReference>
<dbReference type="Pfam" id="PF07729">
    <property type="entry name" value="FCD"/>
    <property type="match status" value="1"/>
</dbReference>
<dbReference type="GO" id="GO:0003700">
    <property type="term" value="F:DNA-binding transcription factor activity"/>
    <property type="evidence" value="ECO:0007669"/>
    <property type="project" value="InterPro"/>
</dbReference>
<keyword evidence="1" id="KW-0805">Transcription regulation</keyword>
<sequence>MKKRSPLSRKSAIGGVIEVRGILGAAVENLGVRIVGGEWAEGDAISKEADLVEELGVSRSVVREAFRILGAKGLIRSKTSDGTRVMLRSEWRLLDPDVMDWRIQAGDTISLLDDLQKVRLVMEPGIAFTATQMATEEQRARVKAAWERKVAVAEEPEVDSAERRQNFIDADLDFHRSLIECVGSELLEQLYAVIEASMSISIDLQMAAVGYISEMVGMDESQQLHEAVYKAFMDGDAERACTAMREVVASAIRDMQDGLAQTTE</sequence>
<dbReference type="AlphaFoldDB" id="A0AAE3IVM5"/>
<dbReference type="EMBL" id="JAOYFC010000001">
    <property type="protein sequence ID" value="MCV6822982.1"/>
    <property type="molecule type" value="Genomic_DNA"/>
</dbReference>
<dbReference type="SMART" id="SM00895">
    <property type="entry name" value="FCD"/>
    <property type="match status" value="1"/>
</dbReference>
<dbReference type="SUPFAM" id="SSF46785">
    <property type="entry name" value="Winged helix' DNA-binding domain"/>
    <property type="match status" value="1"/>
</dbReference>
<keyword evidence="3" id="KW-0804">Transcription</keyword>
<dbReference type="PANTHER" id="PTHR43537:SF44">
    <property type="entry name" value="GNTR FAMILY REGULATORY PROTEIN"/>
    <property type="match status" value="1"/>
</dbReference>
<reference evidence="5" key="1">
    <citation type="submission" date="2022-10" db="EMBL/GenBank/DDBJ databases">
        <authorList>
            <person name="Yue Y."/>
        </authorList>
    </citation>
    <scope>NUCLEOTIDE SEQUENCE</scope>
    <source>
        <strain evidence="5">Z654</strain>
    </source>
</reference>
<dbReference type="CDD" id="cd07377">
    <property type="entry name" value="WHTH_GntR"/>
    <property type="match status" value="1"/>
</dbReference>
<name>A0AAE3IVM5_9RHOB</name>
<evidence type="ECO:0000256" key="3">
    <source>
        <dbReference type="ARBA" id="ARBA00023163"/>
    </source>
</evidence>
<comment type="caution">
    <text evidence="5">The sequence shown here is derived from an EMBL/GenBank/DDBJ whole genome shotgun (WGS) entry which is preliminary data.</text>
</comment>
<evidence type="ECO:0000256" key="1">
    <source>
        <dbReference type="ARBA" id="ARBA00023015"/>
    </source>
</evidence>
<dbReference type="InterPro" id="IPR036388">
    <property type="entry name" value="WH-like_DNA-bd_sf"/>
</dbReference>
<dbReference type="InterPro" id="IPR036390">
    <property type="entry name" value="WH_DNA-bd_sf"/>
</dbReference>
<dbReference type="Gene3D" id="1.10.10.10">
    <property type="entry name" value="Winged helix-like DNA-binding domain superfamily/Winged helix DNA-binding domain"/>
    <property type="match status" value="1"/>
</dbReference>
<dbReference type="RefSeq" id="WP_263951811.1">
    <property type="nucleotide sequence ID" value="NZ_JAOYFC010000001.1"/>
</dbReference>
<dbReference type="PROSITE" id="PS50949">
    <property type="entry name" value="HTH_GNTR"/>
    <property type="match status" value="1"/>
</dbReference>
<evidence type="ECO:0000313" key="5">
    <source>
        <dbReference type="EMBL" id="MCV6822982.1"/>
    </source>
</evidence>
<keyword evidence="2" id="KW-0238">DNA-binding</keyword>
<gene>
    <name evidence="5" type="ORF">OH136_00320</name>
</gene>
<protein>
    <submittedName>
        <fullName evidence="5">FCD domain-containing protein</fullName>
    </submittedName>
</protein>
<proteinExistence type="predicted"/>
<dbReference type="Pfam" id="PF00392">
    <property type="entry name" value="GntR"/>
    <property type="match status" value="1"/>
</dbReference>
<evidence type="ECO:0000313" key="6">
    <source>
        <dbReference type="Proteomes" id="UP001208041"/>
    </source>
</evidence>
<feature type="domain" description="HTH gntR-type" evidence="4">
    <location>
        <begin position="20"/>
        <end position="88"/>
    </location>
</feature>
<dbReference type="PANTHER" id="PTHR43537">
    <property type="entry name" value="TRANSCRIPTIONAL REGULATOR, GNTR FAMILY"/>
    <property type="match status" value="1"/>
</dbReference>
<dbReference type="InterPro" id="IPR008920">
    <property type="entry name" value="TF_FadR/GntR_C"/>
</dbReference>
<dbReference type="Proteomes" id="UP001208041">
    <property type="component" value="Unassembled WGS sequence"/>
</dbReference>
<organism evidence="5 6">
    <name type="scientific">Halocynthiibacter halioticoli</name>
    <dbReference type="NCBI Taxonomy" id="2986804"/>
    <lineage>
        <taxon>Bacteria</taxon>
        <taxon>Pseudomonadati</taxon>
        <taxon>Pseudomonadota</taxon>
        <taxon>Alphaproteobacteria</taxon>
        <taxon>Rhodobacterales</taxon>
        <taxon>Paracoccaceae</taxon>
        <taxon>Halocynthiibacter</taxon>
    </lineage>
</organism>
<evidence type="ECO:0000259" key="4">
    <source>
        <dbReference type="PROSITE" id="PS50949"/>
    </source>
</evidence>
<dbReference type="InterPro" id="IPR011711">
    <property type="entry name" value="GntR_C"/>
</dbReference>
<accession>A0AAE3IVM5</accession>
<dbReference type="InterPro" id="IPR000524">
    <property type="entry name" value="Tscrpt_reg_HTH_GntR"/>
</dbReference>